<dbReference type="Gene3D" id="3.40.50.11960">
    <property type="match status" value="1"/>
</dbReference>
<protein>
    <submittedName>
        <fullName evidence="1">Uncharacterized protein</fullName>
    </submittedName>
</protein>
<dbReference type="Proteomes" id="UP001172684">
    <property type="component" value="Unassembled WGS sequence"/>
</dbReference>
<gene>
    <name evidence="1" type="ORF">H2201_007749</name>
</gene>
<dbReference type="InterPro" id="IPR034627">
    <property type="entry name" value="Irc6"/>
</dbReference>
<dbReference type="EMBL" id="JAPDRL010000086">
    <property type="protein sequence ID" value="KAJ9658542.1"/>
    <property type="molecule type" value="Genomic_DNA"/>
</dbReference>
<accession>A0ABQ9NI16</accession>
<comment type="caution">
    <text evidence="1">The sequence shown here is derived from an EMBL/GenBank/DDBJ whole genome shotgun (WGS) entry which is preliminary data.</text>
</comment>
<name>A0ABQ9NI16_9PEZI</name>
<dbReference type="PANTHER" id="PTHR28043">
    <property type="entry name" value="INCREASED RECOMBINATION CENTERS PROTEIN 6"/>
    <property type="match status" value="1"/>
</dbReference>
<reference evidence="1" key="1">
    <citation type="submission" date="2022-10" db="EMBL/GenBank/DDBJ databases">
        <title>Culturing micro-colonial fungi from biological soil crusts in the Mojave desert and describing Neophaeococcomyces mojavensis, and introducing the new genera and species Taxawa tesnikishii.</title>
        <authorList>
            <person name="Kurbessoian T."/>
            <person name="Stajich J.E."/>
        </authorList>
    </citation>
    <scope>NUCLEOTIDE SEQUENCE</scope>
    <source>
        <strain evidence="1">TK_1</strain>
    </source>
</reference>
<keyword evidence="2" id="KW-1185">Reference proteome</keyword>
<dbReference type="PANTHER" id="PTHR28043:SF1">
    <property type="entry name" value="INCREASED RECOMBINATION CENTERS PROTEIN 6"/>
    <property type="match status" value="1"/>
</dbReference>
<evidence type="ECO:0000313" key="1">
    <source>
        <dbReference type="EMBL" id="KAJ9658542.1"/>
    </source>
</evidence>
<evidence type="ECO:0000313" key="2">
    <source>
        <dbReference type="Proteomes" id="UP001172684"/>
    </source>
</evidence>
<proteinExistence type="predicted"/>
<dbReference type="Pfam" id="PF10199">
    <property type="entry name" value="Adaptin_binding"/>
    <property type="match status" value="1"/>
</dbReference>
<sequence>MEIPNPRRILAVGASDAGVLQFLKDLTGSAPKQVDNSIAGLSHTLRLETSYYTADLPIWIDDISDIQEWRTEFMKPEAREVVSVVGAWIYCFRKPVHEKAMESIRAGMQAIQEVVEKACGYNWDGVSLAIAMPQSTTPHLEKSAEDWEDLCRDLGFEYVDAEAKGKNELGESTGVARIREALETNDWAADDLDADASEDLDDREAFADTFAAEEAEIGREFMGLKTAINGGNSVTDSVGEDDEALQIEEMERMMSKLQFIKEKGAEMSQAERRRFAAKAVNDLMKNVP</sequence>
<organism evidence="1 2">
    <name type="scientific">Coniosporium apollinis</name>
    <dbReference type="NCBI Taxonomy" id="61459"/>
    <lineage>
        <taxon>Eukaryota</taxon>
        <taxon>Fungi</taxon>
        <taxon>Dikarya</taxon>
        <taxon>Ascomycota</taxon>
        <taxon>Pezizomycotina</taxon>
        <taxon>Dothideomycetes</taxon>
        <taxon>Dothideomycetes incertae sedis</taxon>
        <taxon>Coniosporium</taxon>
    </lineage>
</organism>